<evidence type="ECO:0000256" key="6">
    <source>
        <dbReference type="ARBA" id="ARBA00022833"/>
    </source>
</evidence>
<keyword evidence="6" id="KW-0862">Zinc</keyword>
<feature type="compositionally biased region" description="Low complexity" evidence="10">
    <location>
        <begin position="348"/>
        <end position="359"/>
    </location>
</feature>
<dbReference type="PANTHER" id="PTHR47257">
    <property type="entry name" value="PH-RESPONSE TRANSCRIPTION FACTOR PACC/RIM101"/>
    <property type="match status" value="1"/>
</dbReference>
<feature type="compositionally biased region" description="Polar residues" evidence="10">
    <location>
        <begin position="533"/>
        <end position="545"/>
    </location>
</feature>
<evidence type="ECO:0000256" key="3">
    <source>
        <dbReference type="ARBA" id="ARBA00022723"/>
    </source>
</evidence>
<feature type="region of interest" description="Disordered" evidence="10">
    <location>
        <begin position="504"/>
        <end position="561"/>
    </location>
</feature>
<dbReference type="InterPro" id="IPR050806">
    <property type="entry name" value="pacC/RIM101"/>
</dbReference>
<keyword evidence="5 9" id="KW-0863">Zinc-finger</keyword>
<dbReference type="EMBL" id="CP014501">
    <property type="protein sequence ID" value="ANB12969.1"/>
    <property type="molecule type" value="Genomic_DNA"/>
</dbReference>
<evidence type="ECO:0000259" key="11">
    <source>
        <dbReference type="PROSITE" id="PS50157"/>
    </source>
</evidence>
<evidence type="ECO:0000256" key="10">
    <source>
        <dbReference type="SAM" id="MobiDB-lite"/>
    </source>
</evidence>
<organism evidence="12 13">
    <name type="scientific">Sugiyamaella lignohabitans</name>
    <dbReference type="NCBI Taxonomy" id="796027"/>
    <lineage>
        <taxon>Eukaryota</taxon>
        <taxon>Fungi</taxon>
        <taxon>Dikarya</taxon>
        <taxon>Ascomycota</taxon>
        <taxon>Saccharomycotina</taxon>
        <taxon>Dipodascomycetes</taxon>
        <taxon>Dipodascales</taxon>
        <taxon>Trichomonascaceae</taxon>
        <taxon>Sugiyamaella</taxon>
    </lineage>
</organism>
<evidence type="ECO:0000256" key="8">
    <source>
        <dbReference type="ARBA" id="ARBA00038089"/>
    </source>
</evidence>
<keyword evidence="13" id="KW-1185">Reference proteome</keyword>
<feature type="domain" description="C2H2-type" evidence="11">
    <location>
        <begin position="220"/>
        <end position="249"/>
    </location>
</feature>
<feature type="region of interest" description="Disordered" evidence="10">
    <location>
        <begin position="665"/>
        <end position="687"/>
    </location>
</feature>
<keyword evidence="3" id="KW-0479">Metal-binding</keyword>
<dbReference type="InterPro" id="IPR013087">
    <property type="entry name" value="Znf_C2H2_type"/>
</dbReference>
<dbReference type="KEGG" id="slb:AWJ20_1247"/>
<evidence type="ECO:0000256" key="9">
    <source>
        <dbReference type="PROSITE-ProRule" id="PRU00042"/>
    </source>
</evidence>
<dbReference type="Proteomes" id="UP000189580">
    <property type="component" value="Chromosome a"/>
</dbReference>
<dbReference type="PANTHER" id="PTHR47257:SF1">
    <property type="entry name" value="PH-RESPONSE TRANSCRIPTION FACTOR PACC_RIM101"/>
    <property type="match status" value="1"/>
</dbReference>
<feature type="compositionally biased region" description="Polar residues" evidence="10">
    <location>
        <begin position="327"/>
        <end position="338"/>
    </location>
</feature>
<dbReference type="OrthoDB" id="6155966at2759"/>
<dbReference type="SMART" id="SM00355">
    <property type="entry name" value="ZnF_C2H2"/>
    <property type="match status" value="3"/>
</dbReference>
<keyword evidence="7" id="KW-0539">Nucleus</keyword>
<dbReference type="Gene3D" id="3.30.160.60">
    <property type="entry name" value="Classic Zinc Finger"/>
    <property type="match status" value="2"/>
</dbReference>
<dbReference type="PROSITE" id="PS00028">
    <property type="entry name" value="ZINC_FINGER_C2H2_1"/>
    <property type="match status" value="2"/>
</dbReference>
<feature type="region of interest" description="Disordered" evidence="10">
    <location>
        <begin position="117"/>
        <end position="174"/>
    </location>
</feature>
<dbReference type="RefSeq" id="XP_018735446.1">
    <property type="nucleotide sequence ID" value="XM_018878109.1"/>
</dbReference>
<dbReference type="Pfam" id="PF00096">
    <property type="entry name" value="zf-C2H2"/>
    <property type="match status" value="1"/>
</dbReference>
<accession>A0A167DIX4</accession>
<evidence type="ECO:0000313" key="13">
    <source>
        <dbReference type="Proteomes" id="UP000189580"/>
    </source>
</evidence>
<feature type="compositionally biased region" description="Low complexity" evidence="10">
    <location>
        <begin position="149"/>
        <end position="172"/>
    </location>
</feature>
<protein>
    <submittedName>
        <fullName evidence="12">Alkaline-responsive transcriptional regulator RIM101</fullName>
    </submittedName>
</protein>
<feature type="domain" description="C2H2-type" evidence="11">
    <location>
        <begin position="184"/>
        <end position="214"/>
    </location>
</feature>
<feature type="compositionally biased region" description="Polar residues" evidence="10">
    <location>
        <begin position="38"/>
        <end position="53"/>
    </location>
</feature>
<feature type="region of interest" description="Disordered" evidence="10">
    <location>
        <begin position="428"/>
        <end position="453"/>
    </location>
</feature>
<keyword evidence="4" id="KW-0677">Repeat</keyword>
<proteinExistence type="inferred from homology"/>
<evidence type="ECO:0000256" key="4">
    <source>
        <dbReference type="ARBA" id="ARBA00022737"/>
    </source>
</evidence>
<keyword evidence="2" id="KW-0678">Repressor</keyword>
<feature type="compositionally biased region" description="Basic and acidic residues" evidence="10">
    <location>
        <begin position="613"/>
        <end position="627"/>
    </location>
</feature>
<dbReference type="InterPro" id="IPR036236">
    <property type="entry name" value="Znf_C2H2_sf"/>
</dbReference>
<sequence length="687" mass="74921">MNNSAPYQTLYTNTYTTQNSGVLGETHEFQTNSTLTVPVTSPAQSEGSPTTPKSSVSGASATSVSSIDSLVATPNTNIHTGDQQQMKLASESIHAAAAAAAAAAANYELLPSPPISAQDVVGDNQPPPALGALDSITPPGEYDGATPNSLGSSKGESSMSPKSLPNNSPNSSMYDASYSAEPVLRCKWLTCQESFPTPEDLYNHLCEAHVGRRCTNNLSLACRWDSCRVITVKRDHITSHIRVHVPLKPYKCEFCKKTFKRPQDLKKHVKTHADDTLVSRVPSLKREYLYGQPGSAPGSYPLQPHQPIPALVSMNSGPAEYPYPPLYSQQPMMSSQGYSPAVPQMTRQSPPQQHQQQPSRYTSGYEEPSPNRKRAFDATADLFDDIKRSRIAPIYSNEMSNRLSSMESILTISPNTWGYTYYSDPVSKPVSSQTAMQSNPVSAPAANMNNSSRALPSFRSTQELLDADQFLSQLSSNIYSNYSGSSVSSASSSEDQYSYNQRLPLQTQPQPPQQQPQQPMVQPQHQQLPAHSYNHQSSYPVTHNYPQKLGPAPTTTSSSTSMYPVLNSSTDFNAGYPQIASRYEYDYSKRQSVGVSQRAAPPSSSTSVDDLTDSLKKVDIEDKKSDSESGSDSEEPDAKEQMTKHLNIVAALRKVIAELLKEEQAKHVEKDASSSASTQLYPSVAAY</sequence>
<evidence type="ECO:0000256" key="5">
    <source>
        <dbReference type="ARBA" id="ARBA00022771"/>
    </source>
</evidence>
<dbReference type="AlphaFoldDB" id="A0A167DIX4"/>
<evidence type="ECO:0000256" key="7">
    <source>
        <dbReference type="ARBA" id="ARBA00023242"/>
    </source>
</evidence>
<feature type="region of interest" description="Disordered" evidence="10">
    <location>
        <begin position="594"/>
        <end position="644"/>
    </location>
</feature>
<evidence type="ECO:0000256" key="1">
    <source>
        <dbReference type="ARBA" id="ARBA00004123"/>
    </source>
</evidence>
<feature type="compositionally biased region" description="Low complexity" evidence="10">
    <location>
        <begin position="515"/>
        <end position="529"/>
    </location>
</feature>
<dbReference type="PROSITE" id="PS50157">
    <property type="entry name" value="ZINC_FINGER_C2H2_2"/>
    <property type="match status" value="3"/>
</dbReference>
<dbReference type="GeneID" id="30033028"/>
<comment type="similarity">
    <text evidence="8">Belongs to the pacC/RIM101 family.</text>
</comment>
<dbReference type="GO" id="GO:0045944">
    <property type="term" value="P:positive regulation of transcription by RNA polymerase II"/>
    <property type="evidence" value="ECO:0007669"/>
    <property type="project" value="TreeGrafter"/>
</dbReference>
<dbReference type="FunFam" id="3.30.160.60:FF:002343">
    <property type="entry name" value="Zinc finger protein 33A"/>
    <property type="match status" value="1"/>
</dbReference>
<evidence type="ECO:0000256" key="2">
    <source>
        <dbReference type="ARBA" id="ARBA00022491"/>
    </source>
</evidence>
<feature type="compositionally biased region" description="Polar residues" evidence="10">
    <location>
        <begin position="429"/>
        <end position="453"/>
    </location>
</feature>
<gene>
    <name evidence="12" type="primary">RIM101</name>
    <name evidence="12" type="ORF">AWJ20_1247</name>
</gene>
<name>A0A167DIX4_9ASCO</name>
<feature type="domain" description="C2H2-type" evidence="11">
    <location>
        <begin position="250"/>
        <end position="277"/>
    </location>
</feature>
<evidence type="ECO:0000313" key="12">
    <source>
        <dbReference type="EMBL" id="ANB12969.1"/>
    </source>
</evidence>
<dbReference type="GO" id="GO:0008270">
    <property type="term" value="F:zinc ion binding"/>
    <property type="evidence" value="ECO:0007669"/>
    <property type="project" value="UniProtKB-KW"/>
</dbReference>
<dbReference type="SUPFAM" id="SSF57667">
    <property type="entry name" value="beta-beta-alpha zinc fingers"/>
    <property type="match status" value="2"/>
</dbReference>
<feature type="region of interest" description="Disordered" evidence="10">
    <location>
        <begin position="326"/>
        <end position="373"/>
    </location>
</feature>
<comment type="subcellular location">
    <subcellularLocation>
        <location evidence="1">Nucleus</location>
    </subcellularLocation>
</comment>
<dbReference type="GO" id="GO:0005634">
    <property type="term" value="C:nucleus"/>
    <property type="evidence" value="ECO:0007669"/>
    <property type="project" value="UniProtKB-SubCell"/>
</dbReference>
<reference evidence="12 13" key="1">
    <citation type="submission" date="2016-02" db="EMBL/GenBank/DDBJ databases">
        <title>Complete genome sequence and transcriptome regulation of the pentose utilising yeast Sugiyamaella lignohabitans.</title>
        <authorList>
            <person name="Bellasio M."/>
            <person name="Peymann A."/>
            <person name="Valli M."/>
            <person name="Sipitzky M."/>
            <person name="Graf A."/>
            <person name="Sauer M."/>
            <person name="Marx H."/>
            <person name="Mattanovich D."/>
        </authorList>
    </citation>
    <scope>NUCLEOTIDE SEQUENCE [LARGE SCALE GENOMIC DNA]</scope>
    <source>
        <strain evidence="12 13">CBS 10342</strain>
    </source>
</reference>
<feature type="region of interest" description="Disordered" evidence="10">
    <location>
        <begin position="38"/>
        <end position="61"/>
    </location>
</feature>